<dbReference type="SUPFAM" id="SSF81383">
    <property type="entry name" value="F-box domain"/>
    <property type="match status" value="1"/>
</dbReference>
<name>A0AA91Q536_CLALS</name>
<dbReference type="KEGG" id="clus:A9F13_01g02530"/>
<dbReference type="PROSITE" id="PS50181">
    <property type="entry name" value="FBOX"/>
    <property type="match status" value="1"/>
</dbReference>
<accession>A0AA91Q536</accession>
<gene>
    <name evidence="2" type="ORF">A9F13_01g02530</name>
</gene>
<dbReference type="InterPro" id="IPR036047">
    <property type="entry name" value="F-box-like_dom_sf"/>
</dbReference>
<evidence type="ECO:0000259" key="1">
    <source>
        <dbReference type="PROSITE" id="PS50181"/>
    </source>
</evidence>
<sequence>MSQWWDLPEEIVEAILKHVSFRDYVSITQTSRKVKETIDNRRFYEVVLASNFAQRIDNFEWSFSETDKILSKEQLWKLCCEIETFLDWVQESNVGDLISSQDKEICLRRKIHKLTAKDEYMIPIMIVYDSTVADFMECVREGNTMQPQSRVSWAQLLMHLQNFRKAVAYFQEAKTNSTTIIERTFFEVSRADFNFPLLVRNRSKQLYRMRKQISAQLPISKGTLGFPDWSSFIKFLHHIIQQIMRLLPKPKKQHPALNILRAYNGDGVGSKEMIAAMVAKILTEAVFGKVRIKVGNYFPDLTVRASAVVVWVGSIEVRLASRPSEIQIIARRVNPVSLRNPLAPLTPRRVLDLMVLPDQSPTVSLLQNFHFPWSPSATRWKFFIQVFKAAISNESIFSTIKDADDMLSYFYSSSLSENDRRTITTVTSILRNHLAVENSNKEDTCVKNISEKFGNGLLVINRNMEYIGSIISFDRESGSYCVCPHDFTRICFAQEASIYPVDTSDLEQTKKLLCWLFQSEGFVFIGACLYPYMLHEDKNIRMVSSSHN</sequence>
<feature type="domain" description="F-box" evidence="1">
    <location>
        <begin position="1"/>
        <end position="47"/>
    </location>
</feature>
<dbReference type="EMBL" id="LYUB02000001">
    <property type="protein sequence ID" value="OVF10828.1"/>
    <property type="molecule type" value="Genomic_DNA"/>
</dbReference>
<comment type="caution">
    <text evidence="2">The sequence shown here is derived from an EMBL/GenBank/DDBJ whole genome shotgun (WGS) entry which is preliminary data.</text>
</comment>
<evidence type="ECO:0000313" key="2">
    <source>
        <dbReference type="EMBL" id="OVF10828.1"/>
    </source>
</evidence>
<proteinExistence type="predicted"/>
<dbReference type="Proteomes" id="UP000195602">
    <property type="component" value="Unassembled WGS sequence"/>
</dbReference>
<dbReference type="Pfam" id="PF00646">
    <property type="entry name" value="F-box"/>
    <property type="match status" value="1"/>
</dbReference>
<evidence type="ECO:0000313" key="3">
    <source>
        <dbReference type="Proteomes" id="UP000195602"/>
    </source>
</evidence>
<organism evidence="2 3">
    <name type="scientific">Clavispora lusitaniae</name>
    <name type="common">Candida lusitaniae</name>
    <dbReference type="NCBI Taxonomy" id="36911"/>
    <lineage>
        <taxon>Eukaryota</taxon>
        <taxon>Fungi</taxon>
        <taxon>Dikarya</taxon>
        <taxon>Ascomycota</taxon>
        <taxon>Saccharomycotina</taxon>
        <taxon>Pichiomycetes</taxon>
        <taxon>Metschnikowiaceae</taxon>
        <taxon>Clavispora</taxon>
    </lineage>
</organism>
<dbReference type="SMART" id="SM00256">
    <property type="entry name" value="FBOX"/>
    <property type="match status" value="1"/>
</dbReference>
<protein>
    <recommendedName>
        <fullName evidence="1">F-box domain-containing protein</fullName>
    </recommendedName>
</protein>
<dbReference type="InterPro" id="IPR001810">
    <property type="entry name" value="F-box_dom"/>
</dbReference>
<reference evidence="2 3" key="1">
    <citation type="submission" date="2017-04" db="EMBL/GenBank/DDBJ databases">
        <title>Draft genome of the yeast Clavispora lusitaniae type strain CBS 6936.</title>
        <authorList>
            <person name="Durrens P."/>
            <person name="Klopp C."/>
            <person name="Biteau N."/>
            <person name="Fitton-Ouhabi V."/>
            <person name="Dementhon K."/>
            <person name="Accoceberry I."/>
            <person name="Sherman D.J."/>
            <person name="Noel T."/>
        </authorList>
    </citation>
    <scope>NUCLEOTIDE SEQUENCE [LARGE SCALE GENOMIC DNA]</scope>
    <source>
        <strain evidence="2 3">CBS 6936</strain>
    </source>
</reference>
<dbReference type="AlphaFoldDB" id="A0AA91Q536"/>